<keyword evidence="2" id="KW-1185">Reference proteome</keyword>
<evidence type="ECO:0000313" key="1">
    <source>
        <dbReference type="EnsemblMetazoa" id="GPPI003928-PA"/>
    </source>
</evidence>
<protein>
    <submittedName>
        <fullName evidence="1">Uncharacterized protein</fullName>
    </submittedName>
</protein>
<dbReference type="EMBL" id="JXJN01001428">
    <property type="status" value="NOT_ANNOTATED_CDS"/>
    <property type="molecule type" value="Genomic_DNA"/>
</dbReference>
<proteinExistence type="predicted"/>
<accession>A0A1B0APH8</accession>
<dbReference type="Proteomes" id="UP000092460">
    <property type="component" value="Unassembled WGS sequence"/>
</dbReference>
<evidence type="ECO:0000313" key="2">
    <source>
        <dbReference type="Proteomes" id="UP000092460"/>
    </source>
</evidence>
<dbReference type="AlphaFoldDB" id="A0A1B0APH8"/>
<sequence length="144" mass="16206">MDLLSRSEDFHGLQVRTASQSVSQSPASQPVLACTQTLPLNDHYPALTFRLFVQLLGVSKADGACLTNLQFVANQINENFDAKFQKNKRRDDSLMRTQKIYGTYCTKLLICYAAWTSISSITTLLKAVFMSRISIFLFCQRLGL</sequence>
<name>A0A1B0APH8_9MUSC</name>
<reference evidence="2" key="1">
    <citation type="submission" date="2015-01" db="EMBL/GenBank/DDBJ databases">
        <authorList>
            <person name="Aksoy S."/>
            <person name="Warren W."/>
            <person name="Wilson R.K."/>
        </authorList>
    </citation>
    <scope>NUCLEOTIDE SEQUENCE [LARGE SCALE GENOMIC DNA]</scope>
    <source>
        <strain evidence="2">IAEA</strain>
    </source>
</reference>
<dbReference type="VEuPathDB" id="VectorBase:GPPI003928"/>
<reference evidence="1" key="2">
    <citation type="submission" date="2020-05" db="UniProtKB">
        <authorList>
            <consortium name="EnsemblMetazoa"/>
        </authorList>
    </citation>
    <scope>IDENTIFICATION</scope>
    <source>
        <strain evidence="1">IAEA</strain>
    </source>
</reference>
<organism evidence="1 2">
    <name type="scientific">Glossina palpalis gambiensis</name>
    <dbReference type="NCBI Taxonomy" id="67801"/>
    <lineage>
        <taxon>Eukaryota</taxon>
        <taxon>Metazoa</taxon>
        <taxon>Ecdysozoa</taxon>
        <taxon>Arthropoda</taxon>
        <taxon>Hexapoda</taxon>
        <taxon>Insecta</taxon>
        <taxon>Pterygota</taxon>
        <taxon>Neoptera</taxon>
        <taxon>Endopterygota</taxon>
        <taxon>Diptera</taxon>
        <taxon>Brachycera</taxon>
        <taxon>Muscomorpha</taxon>
        <taxon>Hippoboscoidea</taxon>
        <taxon>Glossinidae</taxon>
        <taxon>Glossina</taxon>
    </lineage>
</organism>
<dbReference type="EnsemblMetazoa" id="GPPI003928-RA">
    <property type="protein sequence ID" value="GPPI003928-PA"/>
    <property type="gene ID" value="GPPI003928"/>
</dbReference>